<organism evidence="5">
    <name type="scientific">Octopus bimaculoides</name>
    <name type="common">California two-spotted octopus</name>
    <dbReference type="NCBI Taxonomy" id="37653"/>
    <lineage>
        <taxon>Eukaryota</taxon>
        <taxon>Metazoa</taxon>
        <taxon>Spiralia</taxon>
        <taxon>Lophotrochozoa</taxon>
        <taxon>Mollusca</taxon>
        <taxon>Cephalopoda</taxon>
        <taxon>Coleoidea</taxon>
        <taxon>Octopodiformes</taxon>
        <taxon>Octopoda</taxon>
        <taxon>Incirrata</taxon>
        <taxon>Octopodidae</taxon>
        <taxon>Octopus</taxon>
    </lineage>
</organism>
<evidence type="ECO:0000256" key="1">
    <source>
        <dbReference type="ARBA" id="ARBA00022574"/>
    </source>
</evidence>
<protein>
    <recommendedName>
        <fullName evidence="6">WD repeat-containing protein 97</fullName>
    </recommendedName>
</protein>
<reference evidence="5" key="1">
    <citation type="submission" date="2015-07" db="EMBL/GenBank/DDBJ databases">
        <title>MeaNS - Measles Nucleotide Surveillance Program.</title>
        <authorList>
            <person name="Tran T."/>
            <person name="Druce J."/>
        </authorList>
    </citation>
    <scope>NUCLEOTIDE SEQUENCE</scope>
    <source>
        <strain evidence="5">UCB-OBI-ISO-001</strain>
        <tissue evidence="5">Gonad</tissue>
    </source>
</reference>
<evidence type="ECO:0000256" key="4">
    <source>
        <dbReference type="SAM" id="MobiDB-lite"/>
    </source>
</evidence>
<keyword evidence="2" id="KW-0677">Repeat</keyword>
<dbReference type="KEGG" id="obi:106872345"/>
<feature type="repeat" description="WD" evidence="3">
    <location>
        <begin position="284"/>
        <end position="326"/>
    </location>
</feature>
<gene>
    <name evidence="5" type="ORF">OCBIM_22020732mg</name>
</gene>
<feature type="region of interest" description="Disordered" evidence="4">
    <location>
        <begin position="1264"/>
        <end position="1293"/>
    </location>
</feature>
<dbReference type="OrthoDB" id="6262491at2759"/>
<dbReference type="InterPro" id="IPR001680">
    <property type="entry name" value="WD40_rpt"/>
</dbReference>
<evidence type="ECO:0000256" key="2">
    <source>
        <dbReference type="ARBA" id="ARBA00022737"/>
    </source>
</evidence>
<dbReference type="SUPFAM" id="SSF50978">
    <property type="entry name" value="WD40 repeat-like"/>
    <property type="match status" value="1"/>
</dbReference>
<dbReference type="InterPro" id="IPR015943">
    <property type="entry name" value="WD40/YVTN_repeat-like_dom_sf"/>
</dbReference>
<dbReference type="PROSITE" id="PS50082">
    <property type="entry name" value="WD_REPEATS_2"/>
    <property type="match status" value="3"/>
</dbReference>
<dbReference type="SUPFAM" id="SSF48371">
    <property type="entry name" value="ARM repeat"/>
    <property type="match status" value="1"/>
</dbReference>
<feature type="compositionally biased region" description="Basic and acidic residues" evidence="4">
    <location>
        <begin position="878"/>
        <end position="890"/>
    </location>
</feature>
<dbReference type="InterPro" id="IPR036322">
    <property type="entry name" value="WD40_repeat_dom_sf"/>
</dbReference>
<accession>A0A0L8H7D0</accession>
<dbReference type="STRING" id="37653.A0A0L8H7D0"/>
<feature type="repeat" description="WD" evidence="3">
    <location>
        <begin position="629"/>
        <end position="661"/>
    </location>
</feature>
<evidence type="ECO:0000256" key="3">
    <source>
        <dbReference type="PROSITE-ProRule" id="PRU00221"/>
    </source>
</evidence>
<feature type="region of interest" description="Disordered" evidence="4">
    <location>
        <begin position="877"/>
        <end position="907"/>
    </location>
</feature>
<dbReference type="Pfam" id="PF00400">
    <property type="entry name" value="WD40"/>
    <property type="match status" value="4"/>
</dbReference>
<proteinExistence type="predicted"/>
<dbReference type="SMART" id="SM00320">
    <property type="entry name" value="WD40"/>
    <property type="match status" value="6"/>
</dbReference>
<feature type="compositionally biased region" description="Polar residues" evidence="4">
    <location>
        <begin position="891"/>
        <end position="907"/>
    </location>
</feature>
<dbReference type="PANTHER" id="PTHR45532">
    <property type="entry name" value="WD REPEAT-CONTAINING PROTEIN 97"/>
    <property type="match status" value="1"/>
</dbReference>
<dbReference type="InterPro" id="IPR016024">
    <property type="entry name" value="ARM-type_fold"/>
</dbReference>
<dbReference type="Gene3D" id="2.130.10.10">
    <property type="entry name" value="YVTN repeat-like/Quinoprotein amine dehydrogenase"/>
    <property type="match status" value="2"/>
</dbReference>
<name>A0A0L8H7D0_OCTBM</name>
<feature type="compositionally biased region" description="Basic and acidic residues" evidence="4">
    <location>
        <begin position="1266"/>
        <end position="1285"/>
    </location>
</feature>
<dbReference type="PANTHER" id="PTHR45532:SF1">
    <property type="entry name" value="WD REPEAT-CONTAINING PROTEIN 97"/>
    <property type="match status" value="1"/>
</dbReference>
<sequence length="1402" mass="160278">MVDILTHQFNYNQTALNDMAPDPLQELTGAKENKASTAWKKIKRSLPVATKTLGSRGQEDTSLIHGINFKLKISHPHIITSAQYLPTRSLYITTGGGKVMFFSDVGNKTAEFPFLFDNIKPLFDAQRFIAWQDGSKKVYLLNSSLEVIHSADCLNSVCLVTFNTKTNEVIIVCKGSVSSWGFQKGLRRLVRKKACTPNELGQDAPSEIILDSNDIKVQKCFISVNANVIVFLVQFMDFVYSKQRLHQSKICAMTYFKTYQLLITGSAEGCIKVWDPDWNVLLVFVGHNDKVVKLVHFPQSIANLVSVSTDETLRIWNLETQEEIRRIKIEKNVTILGSIPDKEELYTCSNKDLFLWKTDHLYNLFMVIGFEIISIKMTNHPAYPQRAVIICNDFSIRIINPHTGQKITNLLLISDNSVDIIDCVYAISEDTLFVLLKDGSLIKASTLRNPCQVISIWTYNSPSVHFSSLVLYEHIINLTQSINMPSALKLLSTQTIKSGVMAAPPNTNRTILVAGRFNGEICILDWFEGTINFQIQAHDNKEVLSLVSNPRFDQLISSGRDLVIKIWRFYAFAADCLIPLMSFYCSHTPIHMTVVQNFLVVAFKDYTMLNFSLVSYDLRNYMQYDQNPSCEHFDQIVSLTSCPRLGILASASIDQTIKIWNETNNLIRTLQLEAIPESLCFYGEKGDLLVGLSRHLYKIPHTVYLPNSYKLKLMSMVIKKPIPDTVIPLIESNINNADYLHQYQAIRMEKSILPFYVEHSPSETTEAVIYEDKVAHQMFKERHNDLEILQNGSTQQKKKNVKNVKRTAFFNYMRIINKVIAEQSTPEDTLASIIDGNKVSHRFKSISEFKQCMEAPVNLYPKKQYDRYGKLQKHRHREFLSERKPHETPRKSFQGNLSPDQPDSQSVLDSLIESGEQKMFSLSKRVTHLLNEYKKLSEVIMSHNEATSRTPASLTSAASRVPQFKDDSSVDIPPSKIPSTVSTIQTSELVASLSKSLSKKLNRSASTEQSLIVTEFQEYVREVLSADWFQKRFADLTDILKNMLNSTDFILAIIPLLNSNSMEIKLNILNTIIDTFTKFGADDKEIIAEAIVNVLKEDPFDLNASDEDRKMLIQLAITALEILHIANDDMIMQHLKHYIYGDETIRNCTISSLKTFGLGDSVPHLKKELDEFHLQNMETTPWVDTEVQLEKWVKKWKKCFQKEVCASFHSSAKPEELQEMLPSVYKFRERRSLSNISETKMELSDPGITNVDILNYFCDIQSMKESPQKEEPQQKEEPRPKEKTARTSLVENQPLPKEKMTSLSHLTRLGETYTSVCKPKRETLFYTNYKKPPITYKDYLPHQLKNHRLKHGFYLSLPKLELNPFTKEESPKKKDGKDLPLITLRNMPKYFVPSLSLASPSR</sequence>
<dbReference type="EMBL" id="KQ418957">
    <property type="protein sequence ID" value="KOF85178.1"/>
    <property type="molecule type" value="Genomic_DNA"/>
</dbReference>
<dbReference type="InterPro" id="IPR019775">
    <property type="entry name" value="WD40_repeat_CS"/>
</dbReference>
<keyword evidence="1 3" id="KW-0853">WD repeat</keyword>
<dbReference type="PROSITE" id="PS00678">
    <property type="entry name" value="WD_REPEATS_1"/>
    <property type="match status" value="1"/>
</dbReference>
<dbReference type="PROSITE" id="PS50294">
    <property type="entry name" value="WD_REPEATS_REGION"/>
    <property type="match status" value="1"/>
</dbReference>
<evidence type="ECO:0008006" key="6">
    <source>
        <dbReference type="Google" id="ProtNLM"/>
    </source>
</evidence>
<feature type="repeat" description="WD" evidence="3">
    <location>
        <begin position="243"/>
        <end position="275"/>
    </location>
</feature>
<evidence type="ECO:0000313" key="5">
    <source>
        <dbReference type="EMBL" id="KOF85178.1"/>
    </source>
</evidence>